<feature type="transmembrane region" description="Helical" evidence="2">
    <location>
        <begin position="213"/>
        <end position="232"/>
    </location>
</feature>
<dbReference type="PANTHER" id="PTHR36844">
    <property type="entry name" value="PROTEASE PRSW"/>
    <property type="match status" value="1"/>
</dbReference>
<feature type="region of interest" description="Disordered" evidence="1">
    <location>
        <begin position="1"/>
        <end position="23"/>
    </location>
</feature>
<dbReference type="EMBL" id="CP094970">
    <property type="protein sequence ID" value="UYM04249.1"/>
    <property type="molecule type" value="Genomic_DNA"/>
</dbReference>
<feature type="transmembrane region" description="Helical" evidence="2">
    <location>
        <begin position="64"/>
        <end position="84"/>
    </location>
</feature>
<evidence type="ECO:0000256" key="1">
    <source>
        <dbReference type="SAM" id="MobiDB-lite"/>
    </source>
</evidence>
<evidence type="ECO:0000313" key="3">
    <source>
        <dbReference type="EMBL" id="UYM04249.1"/>
    </source>
</evidence>
<dbReference type="Proteomes" id="UP001164390">
    <property type="component" value="Chromosome"/>
</dbReference>
<gene>
    <name evidence="3" type="ORF">L0C25_17120</name>
</gene>
<keyword evidence="2" id="KW-0812">Transmembrane</keyword>
<keyword evidence="2" id="KW-0472">Membrane</keyword>
<keyword evidence="4" id="KW-1185">Reference proteome</keyword>
<dbReference type="GO" id="GO:0008237">
    <property type="term" value="F:metallopeptidase activity"/>
    <property type="evidence" value="ECO:0007669"/>
    <property type="project" value="UniProtKB-KW"/>
</dbReference>
<accession>A0AA46TG61</accession>
<feature type="compositionally biased region" description="Pro residues" evidence="1">
    <location>
        <begin position="411"/>
        <end position="422"/>
    </location>
</feature>
<dbReference type="InterPro" id="IPR026898">
    <property type="entry name" value="PrsW"/>
</dbReference>
<feature type="transmembrane region" description="Helical" evidence="2">
    <location>
        <begin position="32"/>
        <end position="52"/>
    </location>
</feature>
<dbReference type="AlphaFoldDB" id="A0AA46TG61"/>
<reference evidence="3" key="1">
    <citation type="submission" date="2022-01" db="EMBL/GenBank/DDBJ databases">
        <title>Nocardioidaceae gen. sp. A5X3R13.</title>
        <authorList>
            <person name="Lopez Marin M.A."/>
            <person name="Uhlik O."/>
        </authorList>
    </citation>
    <scope>NUCLEOTIDE SEQUENCE</scope>
    <source>
        <strain evidence="3">A5X3R13</strain>
    </source>
</reference>
<feature type="transmembrane region" description="Helical" evidence="2">
    <location>
        <begin position="96"/>
        <end position="117"/>
    </location>
</feature>
<feature type="region of interest" description="Disordered" evidence="1">
    <location>
        <begin position="411"/>
        <end position="451"/>
    </location>
</feature>
<proteinExistence type="predicted"/>
<feature type="transmembrane region" description="Helical" evidence="2">
    <location>
        <begin position="268"/>
        <end position="288"/>
    </location>
</feature>
<keyword evidence="3" id="KW-0645">Protease</keyword>
<protein>
    <submittedName>
        <fullName evidence="3">PrsW family intramembrane metalloprotease</fullName>
    </submittedName>
</protein>
<feature type="transmembrane region" description="Helical" evidence="2">
    <location>
        <begin position="239"/>
        <end position="256"/>
    </location>
</feature>
<dbReference type="RefSeq" id="WP_271632915.1">
    <property type="nucleotide sequence ID" value="NZ_CP094970.1"/>
</dbReference>
<feature type="transmembrane region" description="Helical" evidence="2">
    <location>
        <begin position="162"/>
        <end position="182"/>
    </location>
</feature>
<evidence type="ECO:0000313" key="4">
    <source>
        <dbReference type="Proteomes" id="UP001164390"/>
    </source>
</evidence>
<dbReference type="Pfam" id="PF13367">
    <property type="entry name" value="PrsW-protease"/>
    <property type="match status" value="1"/>
</dbReference>
<feature type="compositionally biased region" description="Pro residues" evidence="1">
    <location>
        <begin position="433"/>
        <end position="451"/>
    </location>
</feature>
<organism evidence="3 4">
    <name type="scientific">Solicola gregarius</name>
    <dbReference type="NCBI Taxonomy" id="2908642"/>
    <lineage>
        <taxon>Bacteria</taxon>
        <taxon>Bacillati</taxon>
        <taxon>Actinomycetota</taxon>
        <taxon>Actinomycetes</taxon>
        <taxon>Propionibacteriales</taxon>
        <taxon>Nocardioidaceae</taxon>
        <taxon>Solicola</taxon>
    </lineage>
</organism>
<name>A0AA46TG61_9ACTN</name>
<dbReference type="KEGG" id="sgrg:L0C25_17120"/>
<keyword evidence="3" id="KW-0378">Hydrolase</keyword>
<sequence>MSSSQPRPDSPGRPGTRAGELDDPLHQSGRTLLTVLMCAAAAVGLVGGIVYLTQKGGADVESVALALLYAALPVPVLVGVYLWLDSYEPEPRRYLGSAFVWGAFGAVTIVLLVQVPIEKVWEPSMHTSAVYLAPLLEEPAKGVFLLFTLLRRRRVIDGMVDGFVYAGVAALGFAFTENVLYYTSAYMAASEVDIPGTLGATGTFFGRGLMTPFMHPIFTSLFGVGLAMATLARKPIARVVFPVIGIGAGMLAHGSWNAAASTGEPGLLLVAYVGMLTLLGGLITWAMIARRNEGRLLWEALTDMARRRGWLHVDEVPYLARLGLRSRARAYAKRASGDDAAHAVRRYQKLACETAFLYDGVMRGRPKYHAVERVDAMRAAMTLVRPRIVLPPPVRIVKRLPRAVRSPAWGYPPPAWHQPPPTTWQAPQQVTSPPYPPPPAPYRPPGPPRRR</sequence>
<dbReference type="PANTHER" id="PTHR36844:SF1">
    <property type="entry name" value="PROTEASE PRSW"/>
    <property type="match status" value="1"/>
</dbReference>
<evidence type="ECO:0000256" key="2">
    <source>
        <dbReference type="SAM" id="Phobius"/>
    </source>
</evidence>
<keyword evidence="2" id="KW-1133">Transmembrane helix</keyword>
<keyword evidence="3" id="KW-0482">Metalloprotease</keyword>